<dbReference type="AlphaFoldDB" id="A0A1M6TYV7"/>
<dbReference type="OrthoDB" id="8256012at2"/>
<dbReference type="Proteomes" id="UP000183208">
    <property type="component" value="Unassembled WGS sequence"/>
</dbReference>
<protein>
    <submittedName>
        <fullName evidence="1">Uncharacterized protein</fullName>
    </submittedName>
</protein>
<organism evidence="1 2">
    <name type="scientific">Bradyrhizobium lablabi</name>
    <dbReference type="NCBI Taxonomy" id="722472"/>
    <lineage>
        <taxon>Bacteria</taxon>
        <taxon>Pseudomonadati</taxon>
        <taxon>Pseudomonadota</taxon>
        <taxon>Alphaproteobacteria</taxon>
        <taxon>Hyphomicrobiales</taxon>
        <taxon>Nitrobacteraceae</taxon>
        <taxon>Bradyrhizobium</taxon>
    </lineage>
</organism>
<name>A0A1M6TYV7_9BRAD</name>
<dbReference type="RefSeq" id="WP_074816857.1">
    <property type="nucleotide sequence ID" value="NZ_FNTI01000001.1"/>
</dbReference>
<evidence type="ECO:0000313" key="2">
    <source>
        <dbReference type="Proteomes" id="UP000183208"/>
    </source>
</evidence>
<dbReference type="EMBL" id="FNTI01000001">
    <property type="protein sequence ID" value="SEC36400.1"/>
    <property type="molecule type" value="Genomic_DNA"/>
</dbReference>
<accession>A0A1M6TYV7</accession>
<evidence type="ECO:0000313" key="1">
    <source>
        <dbReference type="EMBL" id="SEC36400.1"/>
    </source>
</evidence>
<sequence length="176" mass="19862">MYANREKNEYDAMVARVRKYYGHGVEIGGYNSHDLIKLRALDAKREADEVRAEAARPMNEAAGRLNATYMRIMNAWRTITDAQEQIAKQRRLHLLNGINPEFLTPVEMPAAMQSHPTVEEYDAANTEAAALATELETRAQKMASYVNGWERSTPDQRNLSLILALAARLEQLETGV</sequence>
<proteinExistence type="predicted"/>
<gene>
    <name evidence="1" type="ORF">SAMN05444171_1235</name>
</gene>
<reference evidence="1 2" key="1">
    <citation type="submission" date="2016-10" db="EMBL/GenBank/DDBJ databases">
        <authorList>
            <person name="de Groot N.N."/>
        </authorList>
    </citation>
    <scope>NUCLEOTIDE SEQUENCE [LARGE SCALE GENOMIC DNA]</scope>
    <source>
        <strain evidence="1 2">GAS522</strain>
    </source>
</reference>